<protein>
    <submittedName>
        <fullName evidence="2">Uncharacterized protein</fullName>
    </submittedName>
</protein>
<feature type="region of interest" description="Disordered" evidence="1">
    <location>
        <begin position="36"/>
        <end position="153"/>
    </location>
</feature>
<comment type="caution">
    <text evidence="2">The sequence shown here is derived from an EMBL/GenBank/DDBJ whole genome shotgun (WGS) entry which is preliminary data.</text>
</comment>
<feature type="region of interest" description="Disordered" evidence="1">
    <location>
        <begin position="1"/>
        <end position="24"/>
    </location>
</feature>
<feature type="compositionally biased region" description="Pro residues" evidence="1">
    <location>
        <begin position="328"/>
        <end position="338"/>
    </location>
</feature>
<dbReference type="AlphaFoldDB" id="A0A8H6VVL3"/>
<dbReference type="GeneID" id="59350089"/>
<evidence type="ECO:0000256" key="1">
    <source>
        <dbReference type="SAM" id="MobiDB-lite"/>
    </source>
</evidence>
<evidence type="ECO:0000313" key="3">
    <source>
        <dbReference type="Proteomes" id="UP000636479"/>
    </source>
</evidence>
<dbReference type="Proteomes" id="UP000636479">
    <property type="component" value="Unassembled WGS sequence"/>
</dbReference>
<keyword evidence="3" id="KW-1185">Reference proteome</keyword>
<dbReference type="EMBL" id="JACAZF010000009">
    <property type="protein sequence ID" value="KAF7295604.1"/>
    <property type="molecule type" value="Genomic_DNA"/>
</dbReference>
<dbReference type="RefSeq" id="XP_037216967.1">
    <property type="nucleotide sequence ID" value="XM_037367573.1"/>
</dbReference>
<feature type="compositionally biased region" description="Acidic residues" evidence="1">
    <location>
        <begin position="236"/>
        <end position="247"/>
    </location>
</feature>
<proteinExistence type="predicted"/>
<organism evidence="2 3">
    <name type="scientific">Mycena indigotica</name>
    <dbReference type="NCBI Taxonomy" id="2126181"/>
    <lineage>
        <taxon>Eukaryota</taxon>
        <taxon>Fungi</taxon>
        <taxon>Dikarya</taxon>
        <taxon>Basidiomycota</taxon>
        <taxon>Agaricomycotina</taxon>
        <taxon>Agaricomycetes</taxon>
        <taxon>Agaricomycetidae</taxon>
        <taxon>Agaricales</taxon>
        <taxon>Marasmiineae</taxon>
        <taxon>Mycenaceae</taxon>
        <taxon>Mycena</taxon>
    </lineage>
</organism>
<dbReference type="OrthoDB" id="3265817at2759"/>
<accession>A0A8H6VVL3</accession>
<feature type="region of interest" description="Disordered" evidence="1">
    <location>
        <begin position="193"/>
        <end position="258"/>
    </location>
</feature>
<feature type="region of interest" description="Disordered" evidence="1">
    <location>
        <begin position="273"/>
        <end position="338"/>
    </location>
</feature>
<evidence type="ECO:0000313" key="2">
    <source>
        <dbReference type="EMBL" id="KAF7295604.1"/>
    </source>
</evidence>
<reference evidence="2" key="1">
    <citation type="submission" date="2020-05" db="EMBL/GenBank/DDBJ databases">
        <title>Mycena genomes resolve the evolution of fungal bioluminescence.</title>
        <authorList>
            <person name="Tsai I.J."/>
        </authorList>
    </citation>
    <scope>NUCLEOTIDE SEQUENCE</scope>
    <source>
        <strain evidence="2">171206Taipei</strain>
    </source>
</reference>
<feature type="compositionally biased region" description="Low complexity" evidence="1">
    <location>
        <begin position="307"/>
        <end position="327"/>
    </location>
</feature>
<feature type="compositionally biased region" description="Polar residues" evidence="1">
    <location>
        <begin position="248"/>
        <end position="258"/>
    </location>
</feature>
<sequence length="338" mass="36813">MAPSVEAKSKSAHPPQIQEIHLIKSAPPASLTGIIILPPSYRRRQGGDESSSSNSDETMLAHSSSVPDLRGEDKGLDFDESENTAHLSRRLSTSTSSLNVKFAPLPQLAPRKRKSNAPLGIASRATMMRRRRAGTPGYDMNGDPLPPTPPMWTDEEMQRHAERVMAERNGQPIPRDYADDPLLQLGRKMKSAWRKMNNKKSPSSDTEKGGDVPTVVAERVVLAPLRADNTNNTAATEEEGGVWEEEVSNQFPLNVGQTDTVAEGQYPWLAQLAGLSNSPVDEKSDPSQRPGTLYMTMPDEDEEENESTVPSQETSTTSSSRTSSISDSPPPTAVPRSS</sequence>
<gene>
    <name evidence="2" type="ORF">MIND_01100500</name>
</gene>
<name>A0A8H6VVL3_9AGAR</name>